<dbReference type="Gene3D" id="2.60.40.4100">
    <property type="entry name" value="Zona pellucida, ZP-C domain"/>
    <property type="match status" value="1"/>
</dbReference>
<proteinExistence type="predicted"/>
<evidence type="ECO:0000313" key="4">
    <source>
        <dbReference type="EMBL" id="KAL1005852.1"/>
    </source>
</evidence>
<protein>
    <recommendedName>
        <fullName evidence="3">ZP domain-containing protein</fullName>
    </recommendedName>
</protein>
<dbReference type="InterPro" id="IPR001507">
    <property type="entry name" value="ZP_dom"/>
</dbReference>
<accession>A0ABD0XDU2</accession>
<dbReference type="FunFam" id="2.60.40.4100:FF:000002">
    <property type="entry name" value="Zona pellucida sperm-binding protein 3"/>
    <property type="match status" value="1"/>
</dbReference>
<dbReference type="Proteomes" id="UP001557470">
    <property type="component" value="Unassembled WGS sequence"/>
</dbReference>
<keyword evidence="1" id="KW-1015">Disulfide bond</keyword>
<gene>
    <name evidence="4" type="ORF">UPYG_G00064780</name>
</gene>
<dbReference type="Pfam" id="PF00100">
    <property type="entry name" value="Zona_pellucida"/>
    <property type="match status" value="1"/>
</dbReference>
<organism evidence="4 5">
    <name type="scientific">Umbra pygmaea</name>
    <name type="common">Eastern mudminnow</name>
    <dbReference type="NCBI Taxonomy" id="75934"/>
    <lineage>
        <taxon>Eukaryota</taxon>
        <taxon>Metazoa</taxon>
        <taxon>Chordata</taxon>
        <taxon>Craniata</taxon>
        <taxon>Vertebrata</taxon>
        <taxon>Euteleostomi</taxon>
        <taxon>Actinopterygii</taxon>
        <taxon>Neopterygii</taxon>
        <taxon>Teleostei</taxon>
        <taxon>Protacanthopterygii</taxon>
        <taxon>Esociformes</taxon>
        <taxon>Umbridae</taxon>
        <taxon>Umbra</taxon>
    </lineage>
</organism>
<dbReference type="PROSITE" id="PS51034">
    <property type="entry name" value="ZP_2"/>
    <property type="match status" value="1"/>
</dbReference>
<evidence type="ECO:0000313" key="5">
    <source>
        <dbReference type="Proteomes" id="UP001557470"/>
    </source>
</evidence>
<dbReference type="PANTHER" id="PTHR11576">
    <property type="entry name" value="ZONA PELLUCIDA SPERM-BINDING PROTEIN 3"/>
    <property type="match status" value="1"/>
</dbReference>
<keyword evidence="5" id="KW-1185">Reference proteome</keyword>
<feature type="chain" id="PRO_5044750116" description="ZP domain-containing protein" evidence="2">
    <location>
        <begin position="22"/>
        <end position="451"/>
    </location>
</feature>
<feature type="signal peptide" evidence="2">
    <location>
        <begin position="1"/>
        <end position="21"/>
    </location>
</feature>
<dbReference type="InterPro" id="IPR055356">
    <property type="entry name" value="ZP-N"/>
</dbReference>
<dbReference type="InterPro" id="IPR042235">
    <property type="entry name" value="ZP-C_dom"/>
</dbReference>
<dbReference type="PANTHER" id="PTHR11576:SF26">
    <property type="entry name" value="ZONA PELLUCIDA GLYCOPROTEIN 3D TANDEM DUPLICATE 2"/>
    <property type="match status" value="1"/>
</dbReference>
<evidence type="ECO:0000256" key="1">
    <source>
        <dbReference type="ARBA" id="ARBA00023157"/>
    </source>
</evidence>
<dbReference type="InterPro" id="IPR055355">
    <property type="entry name" value="ZP-C"/>
</dbReference>
<dbReference type="Pfam" id="PF23344">
    <property type="entry name" value="ZP-N"/>
    <property type="match status" value="1"/>
</dbReference>
<dbReference type="EMBL" id="JAGEUA010000002">
    <property type="protein sequence ID" value="KAL1005852.1"/>
    <property type="molecule type" value="Genomic_DNA"/>
</dbReference>
<sequence length="451" mass="51567">MVVKLVMVLLFLGHFQYTANAFSETSEEGNDLLTEGSTGDYELNPFLSTDIPYETLNKSQIVPKSARRRVSGSRLFESYPLTKASHRHSPLDYLRLPESVRIEASEEQTYLFKPEQNARPLPYWVKDILLATIPPITPAPSRGHWMEIMCHIDRMAVRIRKSIFTNPKAWKFVRLMSCPVNPAVADAEHFKFDYYLDGCGMEIASTPDRIYYSTVLKYEPKATGGILRELPFSVPLECSYNRFHRSYKVGFHPHLHGQTLFRALKANKAGVTIALHDRLWNELPADTVYPLGKPVYFEVRVTPGSRDQLVYINTCFVTASPDATATRKYTVIDNYGCMVDSLKTDTSRFISQPKKTSLRFSVGAFIFSEMVHQRYDTKKFYMHCEITMGSFRPTPSAKSCNYDPESKMWVELRSPVSVCACCDRRCPSPQSDRRNMLASRYWSMGGSGYED</sequence>
<comment type="caution">
    <text evidence="4">The sequence shown here is derived from an EMBL/GenBank/DDBJ whole genome shotgun (WGS) entry which is preliminary data.</text>
</comment>
<dbReference type="SMART" id="SM00241">
    <property type="entry name" value="ZP"/>
    <property type="match status" value="1"/>
</dbReference>
<evidence type="ECO:0000259" key="3">
    <source>
        <dbReference type="PROSITE" id="PS51034"/>
    </source>
</evidence>
<feature type="domain" description="ZP" evidence="3">
    <location>
        <begin position="149"/>
        <end position="407"/>
    </location>
</feature>
<reference evidence="4 5" key="1">
    <citation type="submission" date="2024-06" db="EMBL/GenBank/DDBJ databases">
        <authorList>
            <person name="Pan Q."/>
            <person name="Wen M."/>
            <person name="Jouanno E."/>
            <person name="Zahm M."/>
            <person name="Klopp C."/>
            <person name="Cabau C."/>
            <person name="Louis A."/>
            <person name="Berthelot C."/>
            <person name="Parey E."/>
            <person name="Roest Crollius H."/>
            <person name="Montfort J."/>
            <person name="Robinson-Rechavi M."/>
            <person name="Bouchez O."/>
            <person name="Lampietro C."/>
            <person name="Lopez Roques C."/>
            <person name="Donnadieu C."/>
            <person name="Postlethwait J."/>
            <person name="Bobe J."/>
            <person name="Verreycken H."/>
            <person name="Guiguen Y."/>
        </authorList>
    </citation>
    <scope>NUCLEOTIDE SEQUENCE [LARGE SCALE GENOMIC DNA]</scope>
    <source>
        <strain evidence="4">Up_M1</strain>
        <tissue evidence="4">Testis</tissue>
    </source>
</reference>
<dbReference type="Gene3D" id="2.60.40.3210">
    <property type="entry name" value="Zona pellucida, ZP-N domain"/>
    <property type="match status" value="1"/>
</dbReference>
<name>A0ABD0XDU2_UMBPY</name>
<evidence type="ECO:0000256" key="2">
    <source>
        <dbReference type="SAM" id="SignalP"/>
    </source>
</evidence>
<keyword evidence="2" id="KW-0732">Signal</keyword>
<dbReference type="AlphaFoldDB" id="A0ABD0XDU2"/>